<dbReference type="EMBL" id="CP001843">
    <property type="protein sequence ID" value="AEF84093.1"/>
    <property type="molecule type" value="Genomic_DNA"/>
</dbReference>
<keyword evidence="3" id="KW-1185">Reference proteome</keyword>
<dbReference type="KEGG" id="tpi:TREPR_1045"/>
<dbReference type="Proteomes" id="UP000009223">
    <property type="component" value="Chromosome"/>
</dbReference>
<name>F5YHN2_TREPZ</name>
<dbReference type="HOGENOM" id="CLU_106581_2_0_12"/>
<feature type="domain" description="DUF3786" evidence="1">
    <location>
        <begin position="20"/>
        <end position="203"/>
    </location>
</feature>
<dbReference type="InterPro" id="IPR024264">
    <property type="entry name" value="DUF3786"/>
</dbReference>
<dbReference type="AlphaFoldDB" id="F5YHN2"/>
<organism evidence="2 3">
    <name type="scientific">Treponema primitia (strain ATCC BAA-887 / DSM 12427 / ZAS-2)</name>
    <dbReference type="NCBI Taxonomy" id="545694"/>
    <lineage>
        <taxon>Bacteria</taxon>
        <taxon>Pseudomonadati</taxon>
        <taxon>Spirochaetota</taxon>
        <taxon>Spirochaetia</taxon>
        <taxon>Spirochaetales</taxon>
        <taxon>Treponemataceae</taxon>
        <taxon>Treponema</taxon>
    </lineage>
</organism>
<dbReference type="STRING" id="545694.TREPR_1045"/>
<reference evidence="2 3" key="2">
    <citation type="journal article" date="2011" name="ISME J.">
        <title>RNA-seq reveals cooperative metabolic interactions between two termite-gut spirochete species in co-culture.</title>
        <authorList>
            <person name="Rosenthal A.Z."/>
            <person name="Matson E.G."/>
            <person name="Eldar A."/>
            <person name="Leadbetter J.R."/>
        </authorList>
    </citation>
    <scope>NUCLEOTIDE SEQUENCE [LARGE SCALE GENOMIC DNA]</scope>
    <source>
        <strain evidence="3">ATCC BAA-887 / DSM 12427 / ZAS-2</strain>
    </source>
</reference>
<evidence type="ECO:0000259" key="1">
    <source>
        <dbReference type="Pfam" id="PF12654"/>
    </source>
</evidence>
<protein>
    <recommendedName>
        <fullName evidence="1">DUF3786 domain-containing protein</fullName>
    </recommendedName>
</protein>
<dbReference type="Pfam" id="PF12654">
    <property type="entry name" value="DUF3786"/>
    <property type="match status" value="1"/>
</dbReference>
<accession>F5YHN2</accession>
<gene>
    <name evidence="2" type="ordered locus">TREPR_1045</name>
</gene>
<dbReference type="RefSeq" id="WP_015709021.1">
    <property type="nucleotide sequence ID" value="NC_015578.1"/>
</dbReference>
<proteinExistence type="predicted"/>
<evidence type="ECO:0000313" key="3">
    <source>
        <dbReference type="Proteomes" id="UP000009223"/>
    </source>
</evidence>
<reference evidence="3" key="1">
    <citation type="submission" date="2009-12" db="EMBL/GenBank/DDBJ databases">
        <title>Complete sequence of Treponema primitia strain ZAS-2.</title>
        <authorList>
            <person name="Tetu S.G."/>
            <person name="Matson E."/>
            <person name="Ren Q."/>
            <person name="Seshadri R."/>
            <person name="Elbourne L."/>
            <person name="Hassan K.A."/>
            <person name="Durkin A."/>
            <person name="Radune D."/>
            <person name="Mohamoud Y."/>
            <person name="Shay R."/>
            <person name="Jin S."/>
            <person name="Zhang X."/>
            <person name="Lucey K."/>
            <person name="Ballor N.R."/>
            <person name="Ottesen E."/>
            <person name="Rosenthal R."/>
            <person name="Allen A."/>
            <person name="Leadbetter J.R."/>
            <person name="Paulsen I.T."/>
        </authorList>
    </citation>
    <scope>NUCLEOTIDE SEQUENCE [LARGE SCALE GENOMIC DNA]</scope>
    <source>
        <strain evidence="3">ATCC BAA-887 / DSM 12427 / ZAS-2</strain>
    </source>
</reference>
<sequence length="211" mass="24327">MEKGCVKTYNWVVSLLNNCDFSDSAKRLGLEQISENAVLINFFDRIYKVSKNNIELIDKKTIWTTASEDYEYDLKSVLGYYILSDANIEPLYEYCALGQFSGGVFRESSSVVSMANKKFADTFGNDYDKFKKIMNMFGIEYEEGNRDGKYSWNYKILPKIPIKLVFYEGDDEFPSKLQILYDKNAIKIYNFEQLAVLHGIITQTILSLGKS</sequence>
<dbReference type="OrthoDB" id="359764at2"/>
<evidence type="ECO:0000313" key="2">
    <source>
        <dbReference type="EMBL" id="AEF84093.1"/>
    </source>
</evidence>